<evidence type="ECO:0000256" key="4">
    <source>
        <dbReference type="ARBA" id="ARBA00023136"/>
    </source>
</evidence>
<keyword evidence="2 6" id="KW-0812">Transmembrane</keyword>
<dbReference type="SUPFAM" id="SSF51306">
    <property type="entry name" value="LexA/Signal peptidase"/>
    <property type="match status" value="1"/>
</dbReference>
<dbReference type="RefSeq" id="WP_125560870.1">
    <property type="nucleotide sequence ID" value="NZ_RBVX01000039.1"/>
</dbReference>
<dbReference type="Proteomes" id="UP000275076">
    <property type="component" value="Unassembled WGS sequence"/>
</dbReference>
<accession>A0A3R9QH05</accession>
<comment type="caution">
    <text evidence="7">The sequence shown here is derived from an EMBL/GenBank/DDBJ whole genome shotgun (WGS) entry which is preliminary data.</text>
</comment>
<dbReference type="InterPro" id="IPR036286">
    <property type="entry name" value="LexA/Signal_pep-like_sf"/>
</dbReference>
<dbReference type="PANTHER" id="PTHR10806">
    <property type="entry name" value="SIGNAL PEPTIDASE COMPLEX CATALYTIC SUBUNIT SEC11"/>
    <property type="match status" value="1"/>
</dbReference>
<keyword evidence="7" id="KW-0378">Hydrolase</keyword>
<dbReference type="PANTHER" id="PTHR10806:SF6">
    <property type="entry name" value="SIGNAL PEPTIDASE COMPLEX CATALYTIC SUBUNIT SEC11"/>
    <property type="match status" value="1"/>
</dbReference>
<comment type="subcellular location">
    <subcellularLocation>
        <location evidence="1">Membrane</location>
    </subcellularLocation>
</comment>
<name>A0A3R9QH05_9BACI</name>
<evidence type="ECO:0000256" key="3">
    <source>
        <dbReference type="ARBA" id="ARBA00022989"/>
    </source>
</evidence>
<dbReference type="OrthoDB" id="2243765at2"/>
<evidence type="ECO:0000313" key="8">
    <source>
        <dbReference type="Proteomes" id="UP000275076"/>
    </source>
</evidence>
<dbReference type="PRINTS" id="PR00728">
    <property type="entry name" value="SIGNALPTASE"/>
</dbReference>
<dbReference type="GO" id="GO:0016020">
    <property type="term" value="C:membrane"/>
    <property type="evidence" value="ECO:0007669"/>
    <property type="project" value="UniProtKB-SubCell"/>
</dbReference>
<keyword evidence="8" id="KW-1185">Reference proteome</keyword>
<dbReference type="GO" id="GO:0009003">
    <property type="term" value="F:signal peptidase activity"/>
    <property type="evidence" value="ECO:0007669"/>
    <property type="project" value="UniProtKB-EC"/>
</dbReference>
<dbReference type="CDD" id="cd06530">
    <property type="entry name" value="S26_SPase_I"/>
    <property type="match status" value="1"/>
</dbReference>
<evidence type="ECO:0000313" key="7">
    <source>
        <dbReference type="EMBL" id="RSL30307.1"/>
    </source>
</evidence>
<protein>
    <recommendedName>
        <fullName evidence="5">Signal peptidase I</fullName>
        <ecNumber evidence="5">3.4.21.89</ecNumber>
    </recommendedName>
</protein>
<reference evidence="7 8" key="1">
    <citation type="submission" date="2018-10" db="EMBL/GenBank/DDBJ databases">
        <title>Draft genome sequence of Bacillus salarius IM0101, isolated from a hypersaline soil in Inner Mongolia, China.</title>
        <authorList>
            <person name="Yamprayoonswat W."/>
            <person name="Boonvisut S."/>
            <person name="Jumpathong W."/>
            <person name="Sittihan S."/>
            <person name="Ruangsuj P."/>
            <person name="Wanthongcharoen S."/>
            <person name="Thongpramul N."/>
            <person name="Pimmason S."/>
            <person name="Yu B."/>
            <person name="Yasawong M."/>
        </authorList>
    </citation>
    <scope>NUCLEOTIDE SEQUENCE [LARGE SCALE GENOMIC DNA]</scope>
    <source>
        <strain evidence="7 8">IM0101</strain>
    </source>
</reference>
<dbReference type="NCBIfam" id="NF046067">
    <property type="entry name" value="SigPepSipWBacil"/>
    <property type="match status" value="1"/>
</dbReference>
<keyword evidence="3 6" id="KW-1133">Transmembrane helix</keyword>
<evidence type="ECO:0000256" key="1">
    <source>
        <dbReference type="ARBA" id="ARBA00004370"/>
    </source>
</evidence>
<dbReference type="InterPro" id="IPR019533">
    <property type="entry name" value="Peptidase_S26"/>
</dbReference>
<proteinExistence type="predicted"/>
<dbReference type="InterPro" id="IPR001733">
    <property type="entry name" value="Peptidase_S26B"/>
</dbReference>
<dbReference type="EMBL" id="RBVX01000039">
    <property type="protein sequence ID" value="RSL30307.1"/>
    <property type="molecule type" value="Genomic_DNA"/>
</dbReference>
<dbReference type="NCBIfam" id="TIGR02228">
    <property type="entry name" value="sigpep_I_arch"/>
    <property type="match status" value="1"/>
</dbReference>
<keyword evidence="4 6" id="KW-0472">Membrane</keyword>
<dbReference type="EC" id="3.4.21.89" evidence="5"/>
<sequence length="193" mass="21010">MKKLLKIMSGTTTFLLFAALLFMIVVVISSKASGGNPSLMGYEIKSVLSGSMEPTFQTGSVIAIEPTEDGTGYQEGDVITFQQEEDVLVTHRITDVNESSDQVMYETKGDNNDAVDMEPVLSDNVIGKYADFTIPYLGYLIDFANSPTGALVLLVVPGVIVFLYGIFAVWRELRKLEGKSKKDTASESSNLSD</sequence>
<dbReference type="GO" id="GO:0004252">
    <property type="term" value="F:serine-type endopeptidase activity"/>
    <property type="evidence" value="ECO:0007669"/>
    <property type="project" value="UniProtKB-UniRule"/>
</dbReference>
<organism evidence="7 8">
    <name type="scientific">Salibacterium salarium</name>
    <dbReference type="NCBI Taxonomy" id="284579"/>
    <lineage>
        <taxon>Bacteria</taxon>
        <taxon>Bacillati</taxon>
        <taxon>Bacillota</taxon>
        <taxon>Bacilli</taxon>
        <taxon>Bacillales</taxon>
        <taxon>Bacillaceae</taxon>
    </lineage>
</organism>
<dbReference type="GO" id="GO:0006465">
    <property type="term" value="P:signal peptide processing"/>
    <property type="evidence" value="ECO:0007669"/>
    <property type="project" value="UniProtKB-UniRule"/>
</dbReference>
<dbReference type="Gene3D" id="2.10.109.10">
    <property type="entry name" value="Umud Fragment, subunit A"/>
    <property type="match status" value="1"/>
</dbReference>
<feature type="transmembrane region" description="Helical" evidence="6">
    <location>
        <begin position="150"/>
        <end position="170"/>
    </location>
</feature>
<evidence type="ECO:0000256" key="2">
    <source>
        <dbReference type="ARBA" id="ARBA00022692"/>
    </source>
</evidence>
<evidence type="ECO:0000256" key="5">
    <source>
        <dbReference type="NCBIfam" id="TIGR02228"/>
    </source>
</evidence>
<gene>
    <name evidence="7" type="ORF">D7Z54_26710</name>
</gene>
<evidence type="ECO:0000256" key="6">
    <source>
        <dbReference type="SAM" id="Phobius"/>
    </source>
</evidence>
<dbReference type="AlphaFoldDB" id="A0A3R9QH05"/>